<accession>A0A917HAB2</accession>
<dbReference type="Pfam" id="PF09346">
    <property type="entry name" value="SMI1_KNR4"/>
    <property type="match status" value="1"/>
</dbReference>
<dbReference type="Gene3D" id="3.40.1580.10">
    <property type="entry name" value="SMI1/KNR4-like"/>
    <property type="match status" value="1"/>
</dbReference>
<dbReference type="Proteomes" id="UP000600247">
    <property type="component" value="Unassembled WGS sequence"/>
</dbReference>
<organism evidence="2 3">
    <name type="scientific">Paenibacillus radicis</name>
    <name type="common">ex Gao et al. 2016</name>
    <dbReference type="NCBI Taxonomy" id="1737354"/>
    <lineage>
        <taxon>Bacteria</taxon>
        <taxon>Bacillati</taxon>
        <taxon>Bacillota</taxon>
        <taxon>Bacilli</taxon>
        <taxon>Bacillales</taxon>
        <taxon>Paenibacillaceae</taxon>
        <taxon>Paenibacillus</taxon>
    </lineage>
</organism>
<dbReference type="AlphaFoldDB" id="A0A917HAB2"/>
<proteinExistence type="predicted"/>
<dbReference type="SUPFAM" id="SSF160631">
    <property type="entry name" value="SMI1/KNR4-like"/>
    <property type="match status" value="1"/>
</dbReference>
<gene>
    <name evidence="2" type="ORF">GCM10010918_30510</name>
</gene>
<keyword evidence="3" id="KW-1185">Reference proteome</keyword>
<sequence length="259" mass="29785">MENQTKQIDEAIVRMQAALQVKREQDPEFYAKYPAYLKAEAEEQAIRSVAVNWRLPDDYLYFLNRYVPESVAWSTDEYINLTIYSAKDLLKGQWGYNYNPVTEEDISDWPSSYLVIASDEGNPYCIDLYRGDTVIYTAEHGTGSWNFSIAYDNLIAFLHSTLLPKGFEEEDISEGATYKYCKIVITGQGRDKVKTLLFLKKRFSCDYSQVKSYLETAPLLVYKGGELGASSIESQLKDIGAEYEKHEISLHEFLENRCL</sequence>
<comment type="caution">
    <text evidence="2">The sequence shown here is derived from an EMBL/GenBank/DDBJ whole genome shotgun (WGS) entry which is preliminary data.</text>
</comment>
<evidence type="ECO:0000259" key="1">
    <source>
        <dbReference type="Pfam" id="PF09346"/>
    </source>
</evidence>
<dbReference type="InterPro" id="IPR018958">
    <property type="entry name" value="Knr4/Smi1-like_dom"/>
</dbReference>
<feature type="domain" description="Knr4/Smi1-like" evidence="1">
    <location>
        <begin position="51"/>
        <end position="144"/>
    </location>
</feature>
<evidence type="ECO:0000313" key="3">
    <source>
        <dbReference type="Proteomes" id="UP000600247"/>
    </source>
</evidence>
<dbReference type="InterPro" id="IPR037883">
    <property type="entry name" value="Knr4/Smi1-like_sf"/>
</dbReference>
<protein>
    <recommendedName>
        <fullName evidence="1">Knr4/Smi1-like domain-containing protein</fullName>
    </recommendedName>
</protein>
<evidence type="ECO:0000313" key="2">
    <source>
        <dbReference type="EMBL" id="GGG72566.1"/>
    </source>
</evidence>
<reference evidence="2 3" key="1">
    <citation type="journal article" date="2014" name="Int. J. Syst. Evol. Microbiol.">
        <title>Complete genome sequence of Corynebacterium casei LMG S-19264T (=DSM 44701T), isolated from a smear-ripened cheese.</title>
        <authorList>
            <consortium name="US DOE Joint Genome Institute (JGI-PGF)"/>
            <person name="Walter F."/>
            <person name="Albersmeier A."/>
            <person name="Kalinowski J."/>
            <person name="Ruckert C."/>
        </authorList>
    </citation>
    <scope>NUCLEOTIDE SEQUENCE [LARGE SCALE GENOMIC DNA]</scope>
    <source>
        <strain evidence="2 3">CGMCC 1.15286</strain>
    </source>
</reference>
<dbReference type="EMBL" id="BMHY01000005">
    <property type="protein sequence ID" value="GGG72566.1"/>
    <property type="molecule type" value="Genomic_DNA"/>
</dbReference>
<name>A0A917HAB2_9BACL</name>